<dbReference type="NCBIfam" id="TIGR00069">
    <property type="entry name" value="hisD"/>
    <property type="match status" value="1"/>
</dbReference>
<dbReference type="FunFam" id="3.40.50.1980:FF:000001">
    <property type="entry name" value="Histidinol dehydrogenase"/>
    <property type="match status" value="1"/>
</dbReference>
<dbReference type="PANTHER" id="PTHR21256">
    <property type="entry name" value="HISTIDINOL DEHYDROGENASE HDH"/>
    <property type="match status" value="1"/>
</dbReference>
<evidence type="ECO:0000256" key="7">
    <source>
        <dbReference type="RuleBase" id="RU004175"/>
    </source>
</evidence>
<dbReference type="OrthoDB" id="9805269at2"/>
<keyword evidence="9" id="KW-1185">Reference proteome</keyword>
<proteinExistence type="inferred from homology"/>
<dbReference type="PANTHER" id="PTHR21256:SF2">
    <property type="entry name" value="HISTIDINE BIOSYNTHESIS TRIFUNCTIONAL PROTEIN"/>
    <property type="match status" value="1"/>
</dbReference>
<keyword evidence="4" id="KW-0862">Zinc</keyword>
<keyword evidence="3" id="KW-0479">Metal-binding</keyword>
<reference evidence="8 9" key="1">
    <citation type="submission" date="2018-03" db="EMBL/GenBank/DDBJ databases">
        <title>The ancient ancestry and fast evolution of plastids.</title>
        <authorList>
            <person name="Moore K.R."/>
            <person name="Magnabosco C."/>
            <person name="Momper L."/>
            <person name="Gold D.A."/>
            <person name="Bosak T."/>
            <person name="Fournier G.P."/>
        </authorList>
    </citation>
    <scope>NUCLEOTIDE SEQUENCE [LARGE SCALE GENOMIC DNA]</scope>
    <source>
        <strain evidence="8 9">CCALA 016</strain>
    </source>
</reference>
<name>A0A2T1LRB1_9CHRO</name>
<evidence type="ECO:0000256" key="5">
    <source>
        <dbReference type="ARBA" id="ARBA00023002"/>
    </source>
</evidence>
<evidence type="ECO:0000256" key="3">
    <source>
        <dbReference type="ARBA" id="ARBA00022723"/>
    </source>
</evidence>
<dbReference type="Proteomes" id="UP000239001">
    <property type="component" value="Unassembled WGS sequence"/>
</dbReference>
<evidence type="ECO:0000313" key="9">
    <source>
        <dbReference type="Proteomes" id="UP000239001"/>
    </source>
</evidence>
<dbReference type="InterPro" id="IPR016161">
    <property type="entry name" value="Ald_DH/histidinol_DH"/>
</dbReference>
<dbReference type="GO" id="GO:0051287">
    <property type="term" value="F:NAD binding"/>
    <property type="evidence" value="ECO:0007669"/>
    <property type="project" value="InterPro"/>
</dbReference>
<organism evidence="8 9">
    <name type="scientific">Aphanothece hegewaldii CCALA 016</name>
    <dbReference type="NCBI Taxonomy" id="2107694"/>
    <lineage>
        <taxon>Bacteria</taxon>
        <taxon>Bacillati</taxon>
        <taxon>Cyanobacteriota</taxon>
        <taxon>Cyanophyceae</taxon>
        <taxon>Oscillatoriophycideae</taxon>
        <taxon>Chroococcales</taxon>
        <taxon>Aphanothecaceae</taxon>
        <taxon>Aphanothece</taxon>
    </lineage>
</organism>
<dbReference type="SUPFAM" id="SSF53720">
    <property type="entry name" value="ALDH-like"/>
    <property type="match status" value="1"/>
</dbReference>
<keyword evidence="5 6" id="KW-0560">Oxidoreductase</keyword>
<dbReference type="PIRSF" id="PIRSF000099">
    <property type="entry name" value="Histidinol_dh"/>
    <property type="match status" value="1"/>
</dbReference>
<dbReference type="GO" id="GO:0005829">
    <property type="term" value="C:cytosol"/>
    <property type="evidence" value="ECO:0007669"/>
    <property type="project" value="TreeGrafter"/>
</dbReference>
<evidence type="ECO:0000256" key="6">
    <source>
        <dbReference type="PIRNR" id="PIRNR000099"/>
    </source>
</evidence>
<dbReference type="AlphaFoldDB" id="A0A2T1LRB1"/>
<accession>A0A2T1LRB1</accession>
<dbReference type="GO" id="GO:0000105">
    <property type="term" value="P:L-histidine biosynthetic process"/>
    <property type="evidence" value="ECO:0007669"/>
    <property type="project" value="InterPro"/>
</dbReference>
<dbReference type="EMBL" id="PXOH01000049">
    <property type="protein sequence ID" value="PSF31129.1"/>
    <property type="molecule type" value="Genomic_DNA"/>
</dbReference>
<protein>
    <submittedName>
        <fullName evidence="8">Histidinol dehydrogenase</fullName>
    </submittedName>
</protein>
<comment type="caution">
    <text evidence="8">The sequence shown here is derived from an EMBL/GenBank/DDBJ whole genome shotgun (WGS) entry which is preliminary data.</text>
</comment>
<reference evidence="8 9" key="2">
    <citation type="submission" date="2018-03" db="EMBL/GenBank/DDBJ databases">
        <authorList>
            <person name="Keele B.F."/>
        </authorList>
    </citation>
    <scope>NUCLEOTIDE SEQUENCE [LARGE SCALE GENOMIC DNA]</scope>
    <source>
        <strain evidence="8 9">CCALA 016</strain>
    </source>
</reference>
<dbReference type="GO" id="GO:0046872">
    <property type="term" value="F:metal ion binding"/>
    <property type="evidence" value="ECO:0007669"/>
    <property type="project" value="UniProtKB-KW"/>
</dbReference>
<gene>
    <name evidence="8" type="primary">hisD</name>
    <name evidence="8" type="ORF">C7H19_23325</name>
</gene>
<comment type="cofactor">
    <cofactor evidence="1">
        <name>Zn(2+)</name>
        <dbReference type="ChEBI" id="CHEBI:29105"/>
    </cofactor>
</comment>
<dbReference type="InterPro" id="IPR012131">
    <property type="entry name" value="Hstdl_DH"/>
</dbReference>
<evidence type="ECO:0000313" key="8">
    <source>
        <dbReference type="EMBL" id="PSF31129.1"/>
    </source>
</evidence>
<dbReference type="Gene3D" id="3.40.50.1980">
    <property type="entry name" value="Nitrogenase molybdenum iron protein domain"/>
    <property type="match status" value="2"/>
</dbReference>
<dbReference type="RefSeq" id="WP_106459313.1">
    <property type="nucleotide sequence ID" value="NZ_PXOH01000049.1"/>
</dbReference>
<sequence length="427" mass="46713">MLRIVTQLVEAQTELRRIRDRFGESGQQAQEAKVKEVLDHFEQKGDQALIDLGESPLSLSRLKVSGSELDAAYQQVSKELLKSIQLACAKAEAFHLSRVPKSWVQFGDAEIAIAKRYRPVSKAGIYVPNGNQAHLSWVLMQAIPAKIAQVQQVIMVTPPGENGKIHPGILVAAQEAGVTNIYRMGGVGAIAALAYGTQTIPKVDVITGGGDFEVAMAKKMVSDRVKIDTLTYPWELLIIADQQADPKLLAVDLLAQAEQHPYAASILITTSLKIADSVQQQIKIYSQNYSQRISTEKALAHYGLIIVVETLDKAIDLSNFFAPAHLALWVDEPWEVLEQVKYAGTVLMGSSTPKIVGEYFGGTAFALATAIGVETFMQSSSVIEYSPIALRQFSNILQILAQADGYLSGIDAIRLRMEGKNKNEYDD</sequence>
<evidence type="ECO:0000256" key="1">
    <source>
        <dbReference type="ARBA" id="ARBA00001947"/>
    </source>
</evidence>
<dbReference type="Gene3D" id="1.20.5.1300">
    <property type="match status" value="1"/>
</dbReference>
<dbReference type="PRINTS" id="PR00083">
    <property type="entry name" value="HOLDHDRGNASE"/>
</dbReference>
<evidence type="ECO:0000256" key="2">
    <source>
        <dbReference type="ARBA" id="ARBA00010178"/>
    </source>
</evidence>
<dbReference type="CDD" id="cd06572">
    <property type="entry name" value="Histidinol_dh"/>
    <property type="match status" value="1"/>
</dbReference>
<evidence type="ECO:0000256" key="4">
    <source>
        <dbReference type="ARBA" id="ARBA00022833"/>
    </source>
</evidence>
<dbReference type="GO" id="GO:0004399">
    <property type="term" value="F:histidinol dehydrogenase activity"/>
    <property type="evidence" value="ECO:0007669"/>
    <property type="project" value="InterPro"/>
</dbReference>
<dbReference type="Pfam" id="PF00815">
    <property type="entry name" value="Histidinol_dh"/>
    <property type="match status" value="1"/>
</dbReference>
<comment type="similarity">
    <text evidence="2 6 7">Belongs to the histidinol dehydrogenase family.</text>
</comment>
<dbReference type="InterPro" id="IPR022695">
    <property type="entry name" value="Histidinol_DH_monofunct"/>
</dbReference>